<organism evidence="1 2">
    <name type="scientific">Plectus sambesii</name>
    <dbReference type="NCBI Taxonomy" id="2011161"/>
    <lineage>
        <taxon>Eukaryota</taxon>
        <taxon>Metazoa</taxon>
        <taxon>Ecdysozoa</taxon>
        <taxon>Nematoda</taxon>
        <taxon>Chromadorea</taxon>
        <taxon>Plectida</taxon>
        <taxon>Plectina</taxon>
        <taxon>Plectoidea</taxon>
        <taxon>Plectidae</taxon>
        <taxon>Plectus</taxon>
    </lineage>
</organism>
<dbReference type="PANTHER" id="PTHR46339">
    <property type="entry name" value="PROTEIN CBG15282-RELATED"/>
    <property type="match status" value="1"/>
</dbReference>
<reference evidence="2" key="1">
    <citation type="submission" date="2022-11" db="UniProtKB">
        <authorList>
            <consortium name="WormBaseParasite"/>
        </authorList>
    </citation>
    <scope>IDENTIFICATION</scope>
</reference>
<dbReference type="Proteomes" id="UP000887566">
    <property type="component" value="Unplaced"/>
</dbReference>
<dbReference type="AlphaFoldDB" id="A0A914VQH5"/>
<dbReference type="PANTHER" id="PTHR46339:SF7">
    <property type="entry name" value="BPTI_KUNITZ INHIBITOR DOMAIN-CONTAINING PROTEIN"/>
    <property type="match status" value="1"/>
</dbReference>
<protein>
    <submittedName>
        <fullName evidence="2">Uncharacterized protein</fullName>
    </submittedName>
</protein>
<sequence>MNNFATLTECNDFCFSSACKDGDAVFIDPSTQDPVECNVALQNSCPTNYECTYDTLTTGYVCCGATDM</sequence>
<accession>A0A914VQH5</accession>
<evidence type="ECO:0000313" key="2">
    <source>
        <dbReference type="WBParaSite" id="PSAMB.scaffold22673size483.g38681.t1"/>
    </source>
</evidence>
<proteinExistence type="predicted"/>
<keyword evidence="1" id="KW-1185">Reference proteome</keyword>
<evidence type="ECO:0000313" key="1">
    <source>
        <dbReference type="Proteomes" id="UP000887566"/>
    </source>
</evidence>
<dbReference type="SMART" id="SM00289">
    <property type="entry name" value="WR1"/>
    <property type="match status" value="1"/>
</dbReference>
<dbReference type="InterPro" id="IPR028150">
    <property type="entry name" value="Lustrin_cystein"/>
</dbReference>
<dbReference type="Pfam" id="PF14625">
    <property type="entry name" value="Lustrin_cystein"/>
    <property type="match status" value="1"/>
</dbReference>
<name>A0A914VQH5_9BILA</name>
<dbReference type="WBParaSite" id="PSAMB.scaffold22673size483.g38681.t1">
    <property type="protein sequence ID" value="PSAMB.scaffold22673size483.g38681.t1"/>
    <property type="gene ID" value="PSAMB.scaffold22673size483.g38681"/>
</dbReference>
<dbReference type="InterPro" id="IPR006150">
    <property type="entry name" value="Cys_repeat_1"/>
</dbReference>
<dbReference type="InterPro" id="IPR053014">
    <property type="entry name" value="Cuticle_assoc_divergent"/>
</dbReference>